<evidence type="ECO:0000256" key="5">
    <source>
        <dbReference type="ARBA" id="ARBA00023228"/>
    </source>
</evidence>
<sequence length="180" mass="20522">KIMGQEQSNISTDGSSVKKKEKAKLEDIIVVSKVDLTDGHNRIDDDLNNLKKIKFTKPVLNLVNTLDYSKLPHIVSGPLTEVVLRYQLHLTECAEAVAFDQNSISVLIKEVEVKILELYKSTLNQQRYMEKAIEQIENVNEITKVLAKVEINLTNSKKQFKMLNNLLPVEEQIIDSEFLN</sequence>
<name>T2M819_HYDVU</name>
<reference evidence="7" key="1">
    <citation type="journal article" date="2013" name="Genome Biol. Evol.">
        <title>Punctuated emergences of genetic and phenotypic innovations in eumetazoan, bilaterian, euteleostome, and hominidae ancestors.</title>
        <authorList>
            <person name="Wenger Y."/>
            <person name="Galliot B."/>
        </authorList>
    </citation>
    <scope>NUCLEOTIDE SEQUENCE</scope>
    <source>
        <tissue evidence="7">Whole animals</tissue>
    </source>
</reference>
<dbReference type="CDD" id="cd22789">
    <property type="entry name" value="BORCS5-like"/>
    <property type="match status" value="1"/>
</dbReference>
<evidence type="ECO:0000256" key="3">
    <source>
        <dbReference type="ARBA" id="ARBA00022300"/>
    </source>
</evidence>
<comment type="similarity">
    <text evidence="2">Belongs to the BORCS5 family.</text>
</comment>
<evidence type="ECO:0000256" key="1">
    <source>
        <dbReference type="ARBA" id="ARBA00004122"/>
    </source>
</evidence>
<keyword evidence="4" id="KW-0472">Membrane</keyword>
<feature type="non-terminal residue" evidence="7">
    <location>
        <position position="1"/>
    </location>
</feature>
<gene>
    <name evidence="7" type="primary">LOH12CR1</name>
</gene>
<dbReference type="GO" id="GO:0072384">
    <property type="term" value="P:organelle transport along microtubule"/>
    <property type="evidence" value="ECO:0007669"/>
    <property type="project" value="TreeGrafter"/>
</dbReference>
<dbReference type="GO" id="GO:0098574">
    <property type="term" value="C:cytoplasmic side of lysosomal membrane"/>
    <property type="evidence" value="ECO:0007669"/>
    <property type="project" value="TreeGrafter"/>
</dbReference>
<comment type="subcellular location">
    <subcellularLocation>
        <location evidence="1">Lysosome membrane</location>
        <topology evidence="1">Lipid-anchor</topology>
        <orientation evidence="1">Cytoplasmic side</orientation>
    </subcellularLocation>
</comment>
<evidence type="ECO:0000256" key="6">
    <source>
        <dbReference type="ARBA" id="ARBA00023288"/>
    </source>
</evidence>
<dbReference type="OrthoDB" id="10035640at2759"/>
<dbReference type="Pfam" id="PF10158">
    <property type="entry name" value="LOH1CR12"/>
    <property type="match status" value="1"/>
</dbReference>
<dbReference type="GO" id="GO:0030672">
    <property type="term" value="C:synaptic vesicle membrane"/>
    <property type="evidence" value="ECO:0007669"/>
    <property type="project" value="TreeGrafter"/>
</dbReference>
<keyword evidence="6" id="KW-0449">Lipoprotein</keyword>
<dbReference type="GO" id="GO:0099078">
    <property type="term" value="C:BORC complex"/>
    <property type="evidence" value="ECO:0007669"/>
    <property type="project" value="TreeGrafter"/>
</dbReference>
<protein>
    <recommendedName>
        <fullName evidence="3">BLOC-1-related complex subunit 5</fullName>
    </recommendedName>
</protein>
<dbReference type="GO" id="GO:0032418">
    <property type="term" value="P:lysosome localization"/>
    <property type="evidence" value="ECO:0007669"/>
    <property type="project" value="InterPro"/>
</dbReference>
<dbReference type="AlphaFoldDB" id="T2M819"/>
<dbReference type="GO" id="GO:1903744">
    <property type="term" value="P:positive regulation of anterograde synaptic vesicle transport"/>
    <property type="evidence" value="ECO:0007669"/>
    <property type="project" value="TreeGrafter"/>
</dbReference>
<dbReference type="EMBL" id="HAAD01002032">
    <property type="protein sequence ID" value="CDG68264.1"/>
    <property type="molecule type" value="mRNA"/>
</dbReference>
<evidence type="ECO:0000256" key="2">
    <source>
        <dbReference type="ARBA" id="ARBA00010235"/>
    </source>
</evidence>
<dbReference type="PANTHER" id="PTHR31634:SF2">
    <property type="entry name" value="BLOC-1-RELATED COMPLEX SUBUNIT 5"/>
    <property type="match status" value="1"/>
</dbReference>
<keyword evidence="5" id="KW-0458">Lysosome</keyword>
<evidence type="ECO:0000256" key="4">
    <source>
        <dbReference type="ARBA" id="ARBA00023136"/>
    </source>
</evidence>
<organism evidence="7">
    <name type="scientific">Hydra vulgaris</name>
    <name type="common">Hydra</name>
    <name type="synonym">Hydra attenuata</name>
    <dbReference type="NCBI Taxonomy" id="6087"/>
    <lineage>
        <taxon>Eukaryota</taxon>
        <taxon>Metazoa</taxon>
        <taxon>Cnidaria</taxon>
        <taxon>Hydrozoa</taxon>
        <taxon>Hydroidolina</taxon>
        <taxon>Anthoathecata</taxon>
        <taxon>Aplanulata</taxon>
        <taxon>Hydridae</taxon>
        <taxon>Hydra</taxon>
    </lineage>
</organism>
<proteinExistence type="evidence at transcript level"/>
<evidence type="ECO:0000313" key="7">
    <source>
        <dbReference type="EMBL" id="CDG68264.1"/>
    </source>
</evidence>
<dbReference type="InterPro" id="IPR018780">
    <property type="entry name" value="TBORCS5"/>
</dbReference>
<dbReference type="PANTHER" id="PTHR31634">
    <property type="entry name" value="BLOC-1-RELATED COMPLEX SUBUNIT 5"/>
    <property type="match status" value="1"/>
</dbReference>
<accession>T2M819</accession>